<evidence type="ECO:0000256" key="1">
    <source>
        <dbReference type="SAM" id="MobiDB-lite"/>
    </source>
</evidence>
<organism evidence="3 4">
    <name type="scientific">Absidia repens</name>
    <dbReference type="NCBI Taxonomy" id="90262"/>
    <lineage>
        <taxon>Eukaryota</taxon>
        <taxon>Fungi</taxon>
        <taxon>Fungi incertae sedis</taxon>
        <taxon>Mucoromycota</taxon>
        <taxon>Mucoromycotina</taxon>
        <taxon>Mucoromycetes</taxon>
        <taxon>Mucorales</taxon>
        <taxon>Cunninghamellaceae</taxon>
        <taxon>Absidia</taxon>
    </lineage>
</organism>
<comment type="caution">
    <text evidence="3">The sequence shown here is derived from an EMBL/GenBank/DDBJ whole genome shotgun (WGS) entry which is preliminary data.</text>
</comment>
<dbReference type="Gene3D" id="3.80.10.10">
    <property type="entry name" value="Ribonuclease Inhibitor"/>
    <property type="match status" value="2"/>
</dbReference>
<dbReference type="SMART" id="SM00256">
    <property type="entry name" value="FBOX"/>
    <property type="match status" value="1"/>
</dbReference>
<dbReference type="Pfam" id="PF00646">
    <property type="entry name" value="F-box"/>
    <property type="match status" value="1"/>
</dbReference>
<feature type="compositionally biased region" description="Polar residues" evidence="1">
    <location>
        <begin position="187"/>
        <end position="202"/>
    </location>
</feature>
<keyword evidence="4" id="KW-1185">Reference proteome</keyword>
<evidence type="ECO:0000259" key="2">
    <source>
        <dbReference type="SMART" id="SM00256"/>
    </source>
</evidence>
<feature type="compositionally biased region" description="Basic residues" evidence="1">
    <location>
        <begin position="176"/>
        <end position="186"/>
    </location>
</feature>
<evidence type="ECO:0000313" key="3">
    <source>
        <dbReference type="EMBL" id="ORZ05100.1"/>
    </source>
</evidence>
<dbReference type="OrthoDB" id="10257471at2759"/>
<dbReference type="InterPro" id="IPR001810">
    <property type="entry name" value="F-box_dom"/>
</dbReference>
<dbReference type="InterPro" id="IPR036047">
    <property type="entry name" value="F-box-like_dom_sf"/>
</dbReference>
<evidence type="ECO:0000313" key="4">
    <source>
        <dbReference type="Proteomes" id="UP000193560"/>
    </source>
</evidence>
<dbReference type="SUPFAM" id="SSF52047">
    <property type="entry name" value="RNI-like"/>
    <property type="match status" value="1"/>
</dbReference>
<dbReference type="SUPFAM" id="SSF81383">
    <property type="entry name" value="F-box domain"/>
    <property type="match status" value="1"/>
</dbReference>
<feature type="region of interest" description="Disordered" evidence="1">
    <location>
        <begin position="123"/>
        <end position="144"/>
    </location>
</feature>
<dbReference type="InterPro" id="IPR032675">
    <property type="entry name" value="LRR_dom_sf"/>
</dbReference>
<feature type="region of interest" description="Disordered" evidence="1">
    <location>
        <begin position="176"/>
        <end position="294"/>
    </location>
</feature>
<sequence>MPPRKPLKRIEENTDEFTTIHYSSPKIKRSTRCGNGQQSLQTSSPKPNPKTMTNNTSAKQQPSPQPITRTSRWSQPKRTTLSSKEVITTIGLSPRKSEKPPLQTPLQSSPEPLELPYFFLTEQPPSPESEWSRSYDLEPGPTSESQPCMLENIDHVQSMQISMGTSIMDQTPHLLKRQLPKSHRQTRPTTDITEDLPSSSSRLGRKSTLARNRSTSLPPLKRVHYCEPHSPPSQLDIDDQQPRLQPLTTPFILETTSSRRDASSPPRTTSLQSYTHSPSTIPMPSSSNTHQEFHQPQLIDEHSTIPDTLIDHSGDTQQTGNIVWPNILYQSWTRRLALHGLFLPIYQPPDLDKPPPDLAKPPPDLAKSPPIYNLNDDCLIEILKWCATTQTLCVVSSVCKHWRNVALLPYVWRTIDYTWSKLIQQLESTSEVDTMRLTEPPDTSIFINLRTLQLSNMHYKDILDLIAWTKHLNELDCNGILSHTSNDVVMITPFSNLRKLHVLKLHFATTCELIGPTSLTSDNSTGNIKHSTTDRWRFSPNLHTLNITNIYDIEEFLTSGNSASRSALLNQQQRQAIVVEERMNEMMETWNLMENTLVIKYRVLSTLRNLTNLSLGKCTGYTARIWRECIAPCSKNLKQLSLCGWIGDGNREAPLAWKERYDMATMTDKPVNFYMEDVEKALAEMFAGLYHLQSLNLVDFKCTTGLAHGMDRLVEATGKSFLCNNIQPTMNNLINKNRVRDSSLDTLKERCAVSSSLAYFRDSLGCHFANTKIELYDGSSVVRKKNKIS</sequence>
<name>A0A1X2HY46_9FUNG</name>
<dbReference type="AlphaFoldDB" id="A0A1X2HY46"/>
<dbReference type="EMBL" id="MCGE01000046">
    <property type="protein sequence ID" value="ORZ05100.1"/>
    <property type="molecule type" value="Genomic_DNA"/>
</dbReference>
<accession>A0A1X2HY46</accession>
<feature type="region of interest" description="Disordered" evidence="1">
    <location>
        <begin position="1"/>
        <end position="111"/>
    </location>
</feature>
<feature type="compositionally biased region" description="Polar residues" evidence="1">
    <location>
        <begin position="32"/>
        <end position="86"/>
    </location>
</feature>
<dbReference type="Proteomes" id="UP000193560">
    <property type="component" value="Unassembled WGS sequence"/>
</dbReference>
<reference evidence="3 4" key="1">
    <citation type="submission" date="2016-07" db="EMBL/GenBank/DDBJ databases">
        <title>Pervasive Adenine N6-methylation of Active Genes in Fungi.</title>
        <authorList>
            <consortium name="DOE Joint Genome Institute"/>
            <person name="Mondo S.J."/>
            <person name="Dannebaum R.O."/>
            <person name="Kuo R.C."/>
            <person name="Labutti K."/>
            <person name="Haridas S."/>
            <person name="Kuo A."/>
            <person name="Salamov A."/>
            <person name="Ahrendt S.R."/>
            <person name="Lipzen A."/>
            <person name="Sullivan W."/>
            <person name="Andreopoulos W.B."/>
            <person name="Clum A."/>
            <person name="Lindquist E."/>
            <person name="Daum C."/>
            <person name="Ramamoorthy G.K."/>
            <person name="Gryganskyi A."/>
            <person name="Culley D."/>
            <person name="Magnuson J.K."/>
            <person name="James T.Y."/>
            <person name="O'Malley M.A."/>
            <person name="Stajich J.E."/>
            <person name="Spatafora J.W."/>
            <person name="Visel A."/>
            <person name="Grigoriev I.V."/>
        </authorList>
    </citation>
    <scope>NUCLEOTIDE SEQUENCE [LARGE SCALE GENOMIC DNA]</scope>
    <source>
        <strain evidence="3 4">NRRL 1336</strain>
    </source>
</reference>
<feature type="domain" description="F-box" evidence="2">
    <location>
        <begin position="374"/>
        <end position="415"/>
    </location>
</feature>
<proteinExistence type="predicted"/>
<gene>
    <name evidence="3" type="ORF">BCR42DRAFT_496863</name>
</gene>
<feature type="compositionally biased region" description="Polar residues" evidence="1">
    <location>
        <begin position="265"/>
        <end position="290"/>
    </location>
</feature>
<protein>
    <recommendedName>
        <fullName evidence="2">F-box domain-containing protein</fullName>
    </recommendedName>
</protein>